<reference evidence="9" key="1">
    <citation type="submission" date="2022-04" db="EMBL/GenBank/DDBJ databases">
        <title>Corynebacterium kalidii LD5P10.</title>
        <authorList>
            <person name="Sun J.Q."/>
        </authorList>
    </citation>
    <scope>NUCLEOTIDE SEQUENCE</scope>
    <source>
        <strain evidence="9">LD5P10</strain>
    </source>
</reference>
<feature type="transmembrane region" description="Helical" evidence="7">
    <location>
        <begin position="320"/>
        <end position="340"/>
    </location>
</feature>
<feature type="transmembrane region" description="Helical" evidence="7">
    <location>
        <begin position="137"/>
        <end position="153"/>
    </location>
</feature>
<feature type="compositionally biased region" description="Basic and acidic residues" evidence="6">
    <location>
        <begin position="248"/>
        <end position="258"/>
    </location>
</feature>
<evidence type="ECO:0000256" key="6">
    <source>
        <dbReference type="SAM" id="MobiDB-lite"/>
    </source>
</evidence>
<evidence type="ECO:0000313" key="10">
    <source>
        <dbReference type="Proteomes" id="UP001139207"/>
    </source>
</evidence>
<accession>A0A9X2B2U2</accession>
<feature type="transmembrane region" description="Helical" evidence="7">
    <location>
        <begin position="53"/>
        <end position="77"/>
    </location>
</feature>
<dbReference type="RefSeq" id="WP_244805196.1">
    <property type="nucleotide sequence ID" value="NZ_JALIEA010000017.1"/>
</dbReference>
<evidence type="ECO:0000259" key="8">
    <source>
        <dbReference type="Pfam" id="PF03600"/>
    </source>
</evidence>
<dbReference type="GO" id="GO:0016020">
    <property type="term" value="C:membrane"/>
    <property type="evidence" value="ECO:0007669"/>
    <property type="project" value="UniProtKB-SubCell"/>
</dbReference>
<evidence type="ECO:0000256" key="2">
    <source>
        <dbReference type="ARBA" id="ARBA00022448"/>
    </source>
</evidence>
<evidence type="ECO:0000313" key="9">
    <source>
        <dbReference type="EMBL" id="MCJ7859469.1"/>
    </source>
</evidence>
<gene>
    <name evidence="9" type="ORF">MUN33_12230</name>
</gene>
<keyword evidence="10" id="KW-1185">Reference proteome</keyword>
<feature type="region of interest" description="Disordered" evidence="6">
    <location>
        <begin position="229"/>
        <end position="258"/>
    </location>
</feature>
<dbReference type="GO" id="GO:0055085">
    <property type="term" value="P:transmembrane transport"/>
    <property type="evidence" value="ECO:0007669"/>
    <property type="project" value="InterPro"/>
</dbReference>
<dbReference type="EMBL" id="JALIEA010000017">
    <property type="protein sequence ID" value="MCJ7859469.1"/>
    <property type="molecule type" value="Genomic_DNA"/>
</dbReference>
<organism evidence="9 10">
    <name type="scientific">Corynebacterium kalidii</name>
    <dbReference type="NCBI Taxonomy" id="2931982"/>
    <lineage>
        <taxon>Bacteria</taxon>
        <taxon>Bacillati</taxon>
        <taxon>Actinomycetota</taxon>
        <taxon>Actinomycetes</taxon>
        <taxon>Mycobacteriales</taxon>
        <taxon>Corynebacteriaceae</taxon>
        <taxon>Corynebacterium</taxon>
    </lineage>
</organism>
<evidence type="ECO:0000256" key="7">
    <source>
        <dbReference type="SAM" id="Phobius"/>
    </source>
</evidence>
<proteinExistence type="predicted"/>
<keyword evidence="3 7" id="KW-0812">Transmembrane</keyword>
<feature type="transmembrane region" description="Helical" evidence="7">
    <location>
        <begin position="25"/>
        <end position="41"/>
    </location>
</feature>
<keyword evidence="4 7" id="KW-1133">Transmembrane helix</keyword>
<feature type="transmembrane region" description="Helical" evidence="7">
    <location>
        <begin position="97"/>
        <end position="125"/>
    </location>
</feature>
<comment type="subcellular location">
    <subcellularLocation>
        <location evidence="1">Membrane</location>
        <topology evidence="1">Multi-pass membrane protein</topology>
    </subcellularLocation>
</comment>
<feature type="domain" description="Citrate transporter-like" evidence="8">
    <location>
        <begin position="34"/>
        <end position="406"/>
    </location>
</feature>
<dbReference type="InterPro" id="IPR004680">
    <property type="entry name" value="Cit_transptr-like_dom"/>
</dbReference>
<evidence type="ECO:0000256" key="1">
    <source>
        <dbReference type="ARBA" id="ARBA00004141"/>
    </source>
</evidence>
<evidence type="ECO:0000256" key="3">
    <source>
        <dbReference type="ARBA" id="ARBA00022692"/>
    </source>
</evidence>
<dbReference type="AlphaFoldDB" id="A0A9X2B2U2"/>
<feature type="transmembrane region" description="Helical" evidence="7">
    <location>
        <begin position="447"/>
        <end position="467"/>
    </location>
</feature>
<keyword evidence="5 7" id="KW-0472">Membrane</keyword>
<feature type="transmembrane region" description="Helical" evidence="7">
    <location>
        <begin position="268"/>
        <end position="285"/>
    </location>
</feature>
<dbReference type="Proteomes" id="UP001139207">
    <property type="component" value="Unassembled WGS sequence"/>
</dbReference>
<feature type="transmembrane region" description="Helical" evidence="7">
    <location>
        <begin position="173"/>
        <end position="195"/>
    </location>
</feature>
<evidence type="ECO:0000256" key="4">
    <source>
        <dbReference type="ARBA" id="ARBA00022989"/>
    </source>
</evidence>
<feature type="transmembrane region" description="Helical" evidence="7">
    <location>
        <begin position="417"/>
        <end position="435"/>
    </location>
</feature>
<comment type="caution">
    <text evidence="9">The sequence shown here is derived from an EMBL/GenBank/DDBJ whole genome shotgun (WGS) entry which is preliminary data.</text>
</comment>
<dbReference type="Pfam" id="PF03600">
    <property type="entry name" value="CitMHS"/>
    <property type="match status" value="1"/>
</dbReference>
<keyword evidence="2" id="KW-0813">Transport</keyword>
<evidence type="ECO:0000256" key="5">
    <source>
        <dbReference type="ARBA" id="ARBA00023136"/>
    </source>
</evidence>
<protein>
    <submittedName>
        <fullName evidence="9">Citrate transporter</fullName>
    </submittedName>
</protein>
<sequence length="469" mass="49418">MLALFGFLTVGIFLALTLFTRTSVLVGLVLVPIIFAVLAGRGGDLGEFIGDGLLQVAPIAVMMTFAILFFAVMMEAGLFDPLIRRIVGWAKGDPVKIAIGTALVTMCVHLDGDGAATFLITLSAFLPVYRRIGMRPLALTAIVALGAGLMNMLPWGGPTLRAMAALDLTASEVFVPMVVPMIAGGLWVLVASYIIGRMERKRLGTITLDAAAPAVAPAPVAPVAPVSVGSAGDGTDADWTPADASPADEAHADDDHARRDHGVPRWRMAVNVVLTLALVAVLFTHTVPMEVCFIVAFTVAACVNIPKWRDQQQLFRDHGANVVLVTSMVFAAGVFTGVLGNTGMIENMARTLADVIPESFGGVLPVLVAVVSMPLSLVFTPDAFYFGVMPVFAHTAEVMGVDPAMIARGAISGQMTTGFPLSPLTASTFILIGMAKVELGKHQRFTFLWAWGTTLVITVTAVLTGALTF</sequence>
<feature type="transmembrane region" description="Helical" evidence="7">
    <location>
        <begin position="360"/>
        <end position="379"/>
    </location>
</feature>
<name>A0A9X2B2U2_9CORY</name>